<dbReference type="PROSITE" id="PS00107">
    <property type="entry name" value="PROTEIN_KINASE_ATP"/>
    <property type="match status" value="1"/>
</dbReference>
<dbReference type="GO" id="GO:0005737">
    <property type="term" value="C:cytoplasm"/>
    <property type="evidence" value="ECO:0007669"/>
    <property type="project" value="UniProtKB-SubCell"/>
</dbReference>
<evidence type="ECO:0000256" key="23">
    <source>
        <dbReference type="PROSITE-ProRule" id="PRU10141"/>
    </source>
</evidence>
<dbReference type="InterPro" id="IPR048002">
    <property type="entry name" value="CDK20-like_STKc"/>
</dbReference>
<evidence type="ECO:0000256" key="11">
    <source>
        <dbReference type="ARBA" id="ARBA00022741"/>
    </source>
</evidence>
<keyword evidence="11 23" id="KW-0547">Nucleotide-binding</keyword>
<dbReference type="WBParaSite" id="PSAMB.scaffold1018size37064.g10494.t1">
    <property type="protein sequence ID" value="PSAMB.scaffold1018size37064.g10494.t1"/>
    <property type="gene ID" value="PSAMB.scaffold1018size37064.g10494"/>
</dbReference>
<evidence type="ECO:0000256" key="6">
    <source>
        <dbReference type="ARBA" id="ARBA00022473"/>
    </source>
</evidence>
<keyword evidence="14" id="KW-0969">Cilium</keyword>
<evidence type="ECO:0000313" key="26">
    <source>
        <dbReference type="Proteomes" id="UP000887566"/>
    </source>
</evidence>
<dbReference type="SMART" id="SM00220">
    <property type="entry name" value="S_TKc"/>
    <property type="match status" value="1"/>
</dbReference>
<dbReference type="Proteomes" id="UP000887566">
    <property type="component" value="Unplaced"/>
</dbReference>
<feature type="binding site" evidence="23">
    <location>
        <position position="33"/>
    </location>
    <ligand>
        <name>ATP</name>
        <dbReference type="ChEBI" id="CHEBI:30616"/>
    </ligand>
</feature>
<dbReference type="GO" id="GO:0005524">
    <property type="term" value="F:ATP binding"/>
    <property type="evidence" value="ECO:0007669"/>
    <property type="project" value="UniProtKB-UniRule"/>
</dbReference>
<dbReference type="Pfam" id="PF00069">
    <property type="entry name" value="Pkinase"/>
    <property type="match status" value="1"/>
</dbReference>
<dbReference type="InterPro" id="IPR011009">
    <property type="entry name" value="Kinase-like_dom_sf"/>
</dbReference>
<dbReference type="FunFam" id="3.30.200.20:FF:000579">
    <property type="entry name" value="cyclin-dependent kinase 20"/>
    <property type="match status" value="1"/>
</dbReference>
<comment type="subcellular location">
    <subcellularLocation>
        <location evidence="2">Cell projection</location>
        <location evidence="2">Cilium</location>
    </subcellularLocation>
    <subcellularLocation>
        <location evidence="3">Cytoplasm</location>
    </subcellularLocation>
    <subcellularLocation>
        <location evidence="1">Nucleus</location>
    </subcellularLocation>
</comment>
<dbReference type="PANTHER" id="PTHR24056:SF171">
    <property type="entry name" value="CYCLIN-DEPENDENT KINASE 20"/>
    <property type="match status" value="1"/>
</dbReference>
<evidence type="ECO:0000256" key="9">
    <source>
        <dbReference type="ARBA" id="ARBA00022618"/>
    </source>
</evidence>
<keyword evidence="12" id="KW-0418">Kinase</keyword>
<keyword evidence="10" id="KW-0808">Transferase</keyword>
<proteinExistence type="inferred from homology"/>
<evidence type="ECO:0000256" key="7">
    <source>
        <dbReference type="ARBA" id="ARBA00022490"/>
    </source>
</evidence>
<dbReference type="EC" id="2.7.11.22" evidence="5"/>
<dbReference type="GO" id="GO:0005634">
    <property type="term" value="C:nucleus"/>
    <property type="evidence" value="ECO:0007669"/>
    <property type="project" value="UniProtKB-SubCell"/>
</dbReference>
<dbReference type="SUPFAM" id="SSF56112">
    <property type="entry name" value="Protein kinase-like (PK-like)"/>
    <property type="match status" value="1"/>
</dbReference>
<dbReference type="Gene3D" id="3.30.200.20">
    <property type="entry name" value="Phosphorylase Kinase, domain 1"/>
    <property type="match status" value="1"/>
</dbReference>
<keyword evidence="16" id="KW-0966">Cell projection</keyword>
<keyword evidence="8 24" id="KW-0723">Serine/threonine-protein kinase</keyword>
<evidence type="ECO:0000256" key="22">
    <source>
        <dbReference type="ARBA" id="ARBA00048367"/>
    </source>
</evidence>
<reference evidence="27" key="1">
    <citation type="submission" date="2022-11" db="UniProtKB">
        <authorList>
            <consortium name="WormBaseParasite"/>
        </authorList>
    </citation>
    <scope>IDENTIFICATION</scope>
</reference>
<accession>A0A914UIQ7</accession>
<dbReference type="Gene3D" id="1.10.510.10">
    <property type="entry name" value="Transferase(Phosphotransferase) domain 1"/>
    <property type="match status" value="1"/>
</dbReference>
<evidence type="ECO:0000259" key="25">
    <source>
        <dbReference type="PROSITE" id="PS50011"/>
    </source>
</evidence>
<dbReference type="InterPro" id="IPR050108">
    <property type="entry name" value="CDK"/>
</dbReference>
<dbReference type="GO" id="GO:0005929">
    <property type="term" value="C:cilium"/>
    <property type="evidence" value="ECO:0007669"/>
    <property type="project" value="UniProtKB-SubCell"/>
</dbReference>
<comment type="catalytic activity">
    <reaction evidence="22">
        <text>L-seryl-[protein] + ATP = O-phospho-L-seryl-[protein] + ADP + H(+)</text>
        <dbReference type="Rhea" id="RHEA:17989"/>
        <dbReference type="Rhea" id="RHEA-COMP:9863"/>
        <dbReference type="Rhea" id="RHEA-COMP:11604"/>
        <dbReference type="ChEBI" id="CHEBI:15378"/>
        <dbReference type="ChEBI" id="CHEBI:29999"/>
        <dbReference type="ChEBI" id="CHEBI:30616"/>
        <dbReference type="ChEBI" id="CHEBI:83421"/>
        <dbReference type="ChEBI" id="CHEBI:456216"/>
        <dbReference type="EC" id="2.7.11.22"/>
    </reaction>
</comment>
<feature type="domain" description="Protein kinase" evidence="25">
    <location>
        <begin position="4"/>
        <end position="288"/>
    </location>
</feature>
<keyword evidence="15" id="KW-0539">Nucleus</keyword>
<keyword evidence="9" id="KW-0132">Cell division</keyword>
<evidence type="ECO:0000256" key="18">
    <source>
        <dbReference type="ARBA" id="ARBA00035711"/>
    </source>
</evidence>
<evidence type="ECO:0000256" key="21">
    <source>
        <dbReference type="ARBA" id="ARBA00047811"/>
    </source>
</evidence>
<evidence type="ECO:0000256" key="4">
    <source>
        <dbReference type="ARBA" id="ARBA00006485"/>
    </source>
</evidence>
<keyword evidence="26" id="KW-1185">Reference proteome</keyword>
<dbReference type="GO" id="GO:0051301">
    <property type="term" value="P:cell division"/>
    <property type="evidence" value="ECO:0007669"/>
    <property type="project" value="UniProtKB-KW"/>
</dbReference>
<evidence type="ECO:0000256" key="8">
    <source>
        <dbReference type="ARBA" id="ARBA00022527"/>
    </source>
</evidence>
<comment type="similarity">
    <text evidence="4">Belongs to the protein kinase superfamily. CMGC Ser/Thr protein kinase family. CDC2/CDKX subfamily.</text>
</comment>
<keyword evidence="6" id="KW-0217">Developmental protein</keyword>
<evidence type="ECO:0000256" key="15">
    <source>
        <dbReference type="ARBA" id="ARBA00023242"/>
    </source>
</evidence>
<evidence type="ECO:0000256" key="17">
    <source>
        <dbReference type="ARBA" id="ARBA00023306"/>
    </source>
</evidence>
<dbReference type="CDD" id="cd07832">
    <property type="entry name" value="STKc_CCRK"/>
    <property type="match status" value="1"/>
</dbReference>
<evidence type="ECO:0000256" key="13">
    <source>
        <dbReference type="ARBA" id="ARBA00022840"/>
    </source>
</evidence>
<evidence type="ECO:0000256" key="3">
    <source>
        <dbReference type="ARBA" id="ARBA00004496"/>
    </source>
</evidence>
<dbReference type="PROSITE" id="PS00108">
    <property type="entry name" value="PROTEIN_KINASE_ST"/>
    <property type="match status" value="1"/>
</dbReference>
<dbReference type="PANTHER" id="PTHR24056">
    <property type="entry name" value="CELL DIVISION PROTEIN KINASE"/>
    <property type="match status" value="1"/>
</dbReference>
<dbReference type="AlphaFoldDB" id="A0A914UIQ7"/>
<dbReference type="InterPro" id="IPR008271">
    <property type="entry name" value="Ser/Thr_kinase_AS"/>
</dbReference>
<keyword evidence="13 23" id="KW-0067">ATP-binding</keyword>
<evidence type="ECO:0000256" key="10">
    <source>
        <dbReference type="ARBA" id="ARBA00022679"/>
    </source>
</evidence>
<evidence type="ECO:0000256" key="14">
    <source>
        <dbReference type="ARBA" id="ARBA00023069"/>
    </source>
</evidence>
<dbReference type="GO" id="GO:0004693">
    <property type="term" value="F:cyclin-dependent protein serine/threonine kinase activity"/>
    <property type="evidence" value="ECO:0007669"/>
    <property type="project" value="UniProtKB-EC"/>
</dbReference>
<dbReference type="PROSITE" id="PS50011">
    <property type="entry name" value="PROTEIN_KINASE_DOM"/>
    <property type="match status" value="1"/>
</dbReference>
<dbReference type="InterPro" id="IPR017441">
    <property type="entry name" value="Protein_kinase_ATP_BS"/>
</dbReference>
<evidence type="ECO:0000256" key="24">
    <source>
        <dbReference type="RuleBase" id="RU000304"/>
    </source>
</evidence>
<comment type="catalytic activity">
    <reaction evidence="21">
        <text>L-threonyl-[protein] + ATP = O-phospho-L-threonyl-[protein] + ADP + H(+)</text>
        <dbReference type="Rhea" id="RHEA:46608"/>
        <dbReference type="Rhea" id="RHEA-COMP:11060"/>
        <dbReference type="Rhea" id="RHEA-COMP:11605"/>
        <dbReference type="ChEBI" id="CHEBI:15378"/>
        <dbReference type="ChEBI" id="CHEBI:30013"/>
        <dbReference type="ChEBI" id="CHEBI:30616"/>
        <dbReference type="ChEBI" id="CHEBI:61977"/>
        <dbReference type="ChEBI" id="CHEBI:456216"/>
        <dbReference type="EC" id="2.7.11.22"/>
    </reaction>
</comment>
<evidence type="ECO:0000256" key="1">
    <source>
        <dbReference type="ARBA" id="ARBA00004123"/>
    </source>
</evidence>
<evidence type="ECO:0000313" key="27">
    <source>
        <dbReference type="WBParaSite" id="PSAMB.scaffold1018size37064.g10494.t1"/>
    </source>
</evidence>
<evidence type="ECO:0000256" key="19">
    <source>
        <dbReference type="ARBA" id="ARBA00035720"/>
    </source>
</evidence>
<protein>
    <recommendedName>
        <fullName evidence="18">Cyclin-dependent kinase 20</fullName>
        <ecNumber evidence="5">2.7.11.22</ecNumber>
    </recommendedName>
    <alternativeName>
        <fullName evidence="19">Cell cycle-related kinase</fullName>
    </alternativeName>
    <alternativeName>
        <fullName evidence="20">Cell division protein kinase 20</fullName>
    </alternativeName>
</protein>
<keyword evidence="17" id="KW-0131">Cell cycle</keyword>
<evidence type="ECO:0000256" key="16">
    <source>
        <dbReference type="ARBA" id="ARBA00023273"/>
    </source>
</evidence>
<evidence type="ECO:0000256" key="2">
    <source>
        <dbReference type="ARBA" id="ARBA00004138"/>
    </source>
</evidence>
<evidence type="ECO:0000256" key="5">
    <source>
        <dbReference type="ARBA" id="ARBA00012425"/>
    </source>
</evidence>
<dbReference type="InterPro" id="IPR000719">
    <property type="entry name" value="Prot_kinase_dom"/>
</dbReference>
<evidence type="ECO:0000256" key="20">
    <source>
        <dbReference type="ARBA" id="ARBA00035723"/>
    </source>
</evidence>
<dbReference type="FunFam" id="1.10.510.10:FF:000624">
    <property type="entry name" value="Mitogen-activated protein kinase"/>
    <property type="match status" value="1"/>
</dbReference>
<sequence>MDKYEVLGRLGEGAHGIVLKGKQLDTKEYVALKKVLLRRLEDGIPLQVFREIKALQELNHENIICLREVFPHGSGLVLVFDFMTTDLGEMIRDYQRPLNTSQIKTYTMQLLFGVSYMHANNIMHRDLKPANLLIASCGKLKIADLGQACLFFKDDPDRTYDHQVATRWYRAPELLYGSRSYGPSVDMWAVGCILAEMLNSSALFPGENDIEQIICVLRLLGTPTDEDWPELAQLPDSSKISFSIQEARPWKEILPTADAHAIALVASLLICNPMKRATAQEAVCDPFFYVRPYPATNDQMPTPSKRLPAKPQNNLDFDPCSPIDDSLYRLSDLEI</sequence>
<name>A0A914UIQ7_9BILA</name>
<evidence type="ECO:0000256" key="12">
    <source>
        <dbReference type="ARBA" id="ARBA00022777"/>
    </source>
</evidence>
<keyword evidence="7" id="KW-0963">Cytoplasm</keyword>
<organism evidence="26 27">
    <name type="scientific">Plectus sambesii</name>
    <dbReference type="NCBI Taxonomy" id="2011161"/>
    <lineage>
        <taxon>Eukaryota</taxon>
        <taxon>Metazoa</taxon>
        <taxon>Ecdysozoa</taxon>
        <taxon>Nematoda</taxon>
        <taxon>Chromadorea</taxon>
        <taxon>Plectida</taxon>
        <taxon>Plectina</taxon>
        <taxon>Plectoidea</taxon>
        <taxon>Plectidae</taxon>
        <taxon>Plectus</taxon>
    </lineage>
</organism>